<organism evidence="1 2">
    <name type="scientific">Ponticaulis profundi</name>
    <dbReference type="NCBI Taxonomy" id="2665222"/>
    <lineage>
        <taxon>Bacteria</taxon>
        <taxon>Pseudomonadati</taxon>
        <taxon>Pseudomonadota</taxon>
        <taxon>Alphaproteobacteria</taxon>
        <taxon>Hyphomonadales</taxon>
        <taxon>Hyphomonadaceae</taxon>
        <taxon>Ponticaulis</taxon>
    </lineage>
</organism>
<gene>
    <name evidence="1" type="ORF">ACFQDM_15635</name>
</gene>
<keyword evidence="2" id="KW-1185">Reference proteome</keyword>
<protein>
    <recommendedName>
        <fullName evidence="3">Cthe-2314-like HEPN domain-containing protein</fullName>
    </recommendedName>
</protein>
<accession>A0ABW1SCU5</accession>
<reference evidence="2" key="1">
    <citation type="journal article" date="2019" name="Int. J. Syst. Evol. Microbiol.">
        <title>The Global Catalogue of Microorganisms (GCM) 10K type strain sequencing project: providing services to taxonomists for standard genome sequencing and annotation.</title>
        <authorList>
            <consortium name="The Broad Institute Genomics Platform"/>
            <consortium name="The Broad Institute Genome Sequencing Center for Infectious Disease"/>
            <person name="Wu L."/>
            <person name="Ma J."/>
        </authorList>
    </citation>
    <scope>NUCLEOTIDE SEQUENCE [LARGE SCALE GENOMIC DNA]</scope>
    <source>
        <strain evidence="2">CGMCC-1.15741</strain>
    </source>
</reference>
<comment type="caution">
    <text evidence="1">The sequence shown here is derived from an EMBL/GenBank/DDBJ whole genome shotgun (WGS) entry which is preliminary data.</text>
</comment>
<dbReference type="EMBL" id="JBHSSW010000046">
    <property type="protein sequence ID" value="MFC6199516.1"/>
    <property type="molecule type" value="Genomic_DNA"/>
</dbReference>
<evidence type="ECO:0008006" key="3">
    <source>
        <dbReference type="Google" id="ProtNLM"/>
    </source>
</evidence>
<proteinExistence type="predicted"/>
<name>A0ABW1SCU5_9PROT</name>
<dbReference type="Proteomes" id="UP001596303">
    <property type="component" value="Unassembled WGS sequence"/>
</dbReference>
<evidence type="ECO:0000313" key="2">
    <source>
        <dbReference type="Proteomes" id="UP001596303"/>
    </source>
</evidence>
<sequence length="359" mass="41477">MPKKSKARRGYRNFSLQVLTSREKISGWSISGVDPKPVKNLDGRPSRRVSDTNLKAYFKDIQGYWRRTDTNIDIDLDNLCAATHGHIRRSIISDVEFKIFHSEIPDWAHMAGIEPESRVTKTKFERLIAGSTSDDLLHKFIYLQDVQNLLTNIQRTSAQITQVIGEFYGILNDCVPYRYSIDERSGLRSSVGAETALLHAHLETVFVRMRSLLDYAVKVWLEAERVNIDYSKIVKLKGGSKQYGDKGSLGVNEQAGTLFVKDELIWTICSIRDRIVHDGHLDVSARMYESFKRRRLVERFVLIPDMVEGRFESFKNRSNFYGRDHKINHDLPRIYDDFFQRMLATIGALHDLYASKMIH</sequence>
<evidence type="ECO:0000313" key="1">
    <source>
        <dbReference type="EMBL" id="MFC6199516.1"/>
    </source>
</evidence>
<dbReference type="RefSeq" id="WP_377380619.1">
    <property type="nucleotide sequence ID" value="NZ_JBHSSW010000046.1"/>
</dbReference>